<sequence length="59" mass="6867">MNVKNSKYFDTKILERGTYRHDELYSSYILELADGTKAWIPIVSESLKPILHSCFDTLD</sequence>
<keyword evidence="2" id="KW-1185">Reference proteome</keyword>
<accession>A0AA38SXF9</accession>
<evidence type="ECO:0000313" key="2">
    <source>
        <dbReference type="Proteomes" id="UP001172457"/>
    </source>
</evidence>
<gene>
    <name evidence="1" type="ORF">OSB04_023887</name>
</gene>
<organism evidence="1 2">
    <name type="scientific">Centaurea solstitialis</name>
    <name type="common">yellow star-thistle</name>
    <dbReference type="NCBI Taxonomy" id="347529"/>
    <lineage>
        <taxon>Eukaryota</taxon>
        <taxon>Viridiplantae</taxon>
        <taxon>Streptophyta</taxon>
        <taxon>Embryophyta</taxon>
        <taxon>Tracheophyta</taxon>
        <taxon>Spermatophyta</taxon>
        <taxon>Magnoliopsida</taxon>
        <taxon>eudicotyledons</taxon>
        <taxon>Gunneridae</taxon>
        <taxon>Pentapetalae</taxon>
        <taxon>asterids</taxon>
        <taxon>campanulids</taxon>
        <taxon>Asterales</taxon>
        <taxon>Asteraceae</taxon>
        <taxon>Carduoideae</taxon>
        <taxon>Cardueae</taxon>
        <taxon>Centaureinae</taxon>
        <taxon>Centaurea</taxon>
    </lineage>
</organism>
<dbReference type="AlphaFoldDB" id="A0AA38SXF9"/>
<reference evidence="1" key="1">
    <citation type="submission" date="2023-03" db="EMBL/GenBank/DDBJ databases">
        <title>Chromosome-scale reference genome and RAD-based genetic map of yellow starthistle (Centaurea solstitialis) reveal putative structural variation and QTLs associated with invader traits.</title>
        <authorList>
            <person name="Reatini B."/>
            <person name="Cang F.A."/>
            <person name="Jiang Q."/>
            <person name="Mckibben M.T.W."/>
            <person name="Barker M.S."/>
            <person name="Rieseberg L.H."/>
            <person name="Dlugosch K.M."/>
        </authorList>
    </citation>
    <scope>NUCLEOTIDE SEQUENCE</scope>
    <source>
        <strain evidence="1">CAN-66</strain>
        <tissue evidence="1">Leaf</tissue>
    </source>
</reference>
<dbReference type="Proteomes" id="UP001172457">
    <property type="component" value="Chromosome 6"/>
</dbReference>
<name>A0AA38SXF9_9ASTR</name>
<dbReference type="EMBL" id="JARYMX010000006">
    <property type="protein sequence ID" value="KAJ9544180.1"/>
    <property type="molecule type" value="Genomic_DNA"/>
</dbReference>
<proteinExistence type="predicted"/>
<evidence type="ECO:0000313" key="1">
    <source>
        <dbReference type="EMBL" id="KAJ9544180.1"/>
    </source>
</evidence>
<protein>
    <submittedName>
        <fullName evidence="1">Uncharacterized protein</fullName>
    </submittedName>
</protein>
<comment type="caution">
    <text evidence="1">The sequence shown here is derived from an EMBL/GenBank/DDBJ whole genome shotgun (WGS) entry which is preliminary data.</text>
</comment>